<dbReference type="Proteomes" id="UP001592531">
    <property type="component" value="Unassembled WGS sequence"/>
</dbReference>
<protein>
    <submittedName>
        <fullName evidence="8">Leucine efflux protein LeuE</fullName>
    </submittedName>
</protein>
<organism evidence="8 9">
    <name type="scientific">Streptacidiphilus cavernicola</name>
    <dbReference type="NCBI Taxonomy" id="3342716"/>
    <lineage>
        <taxon>Bacteria</taxon>
        <taxon>Bacillati</taxon>
        <taxon>Actinomycetota</taxon>
        <taxon>Actinomycetes</taxon>
        <taxon>Kitasatosporales</taxon>
        <taxon>Streptomycetaceae</taxon>
        <taxon>Streptacidiphilus</taxon>
    </lineage>
</organism>
<dbReference type="EMBL" id="JBHFAB010000011">
    <property type="protein sequence ID" value="MFC1418195.1"/>
    <property type="molecule type" value="Genomic_DNA"/>
</dbReference>
<dbReference type="InterPro" id="IPR001123">
    <property type="entry name" value="LeuE-type"/>
</dbReference>
<feature type="transmembrane region" description="Helical" evidence="7">
    <location>
        <begin position="233"/>
        <end position="253"/>
    </location>
</feature>
<dbReference type="Pfam" id="PF01810">
    <property type="entry name" value="LysE"/>
    <property type="match status" value="1"/>
</dbReference>
<evidence type="ECO:0000313" key="9">
    <source>
        <dbReference type="Proteomes" id="UP001592531"/>
    </source>
</evidence>
<evidence type="ECO:0000256" key="2">
    <source>
        <dbReference type="ARBA" id="ARBA00007928"/>
    </source>
</evidence>
<reference evidence="8 9" key="1">
    <citation type="submission" date="2024-09" db="EMBL/GenBank/DDBJ databases">
        <authorList>
            <person name="Lee S.D."/>
        </authorList>
    </citation>
    <scope>NUCLEOTIDE SEQUENCE [LARGE SCALE GENOMIC DNA]</scope>
    <source>
        <strain evidence="8 9">N8-3</strain>
    </source>
</reference>
<feature type="transmembrane region" description="Helical" evidence="7">
    <location>
        <begin position="6"/>
        <end position="29"/>
    </location>
</feature>
<evidence type="ECO:0000256" key="1">
    <source>
        <dbReference type="ARBA" id="ARBA00004651"/>
    </source>
</evidence>
<dbReference type="PANTHER" id="PTHR30086">
    <property type="entry name" value="ARGININE EXPORTER PROTEIN ARGO"/>
    <property type="match status" value="1"/>
</dbReference>
<feature type="transmembrane region" description="Helical" evidence="7">
    <location>
        <begin position="71"/>
        <end position="92"/>
    </location>
</feature>
<keyword evidence="6 7" id="KW-0472">Membrane</keyword>
<feature type="transmembrane region" description="Helical" evidence="7">
    <location>
        <begin position="165"/>
        <end position="186"/>
    </location>
</feature>
<feature type="transmembrane region" description="Helical" evidence="7">
    <location>
        <begin position="198"/>
        <end position="221"/>
    </location>
</feature>
<evidence type="ECO:0000256" key="7">
    <source>
        <dbReference type="SAM" id="Phobius"/>
    </source>
</evidence>
<sequence length="258" mass="26865">MFGVLNYGTFALGALLIVLLPGPNSMYVLSVAARKGVRTGFRAATGVFLGDTTLIVLTSVGAASLLRATPVAFDVVKLIGAAYLVFIGYGMLKAARDMWRARHDDAPTAAMAAASTAEPAALTPDAPTSVVLAATTVPASAAPTTAAAAPTATETEDQERPFRRALVISLLNPKAILFLLSFFVQFVDRSYGQPEVSFIILGGTLQAFSFLYLTTLIVTGTTLANAFRRRRRLSAALTTGVAGLFIGFAAKLATASAG</sequence>
<name>A0ABV6VWP6_9ACTN</name>
<dbReference type="NCBIfam" id="NF008201">
    <property type="entry name" value="PRK10958.1"/>
    <property type="match status" value="1"/>
</dbReference>
<keyword evidence="9" id="KW-1185">Reference proteome</keyword>
<feature type="transmembrane region" description="Helical" evidence="7">
    <location>
        <begin position="41"/>
        <end position="65"/>
    </location>
</feature>
<keyword evidence="3" id="KW-1003">Cell membrane</keyword>
<accession>A0ABV6VWP6</accession>
<evidence type="ECO:0000256" key="5">
    <source>
        <dbReference type="ARBA" id="ARBA00022989"/>
    </source>
</evidence>
<evidence type="ECO:0000256" key="4">
    <source>
        <dbReference type="ARBA" id="ARBA00022692"/>
    </source>
</evidence>
<comment type="similarity">
    <text evidence="2">Belongs to the Rht family.</text>
</comment>
<keyword evidence="5 7" id="KW-1133">Transmembrane helix</keyword>
<dbReference type="PIRSF" id="PIRSF006324">
    <property type="entry name" value="LeuE"/>
    <property type="match status" value="1"/>
</dbReference>
<evidence type="ECO:0000256" key="3">
    <source>
        <dbReference type="ARBA" id="ARBA00022475"/>
    </source>
</evidence>
<evidence type="ECO:0000256" key="6">
    <source>
        <dbReference type="ARBA" id="ARBA00023136"/>
    </source>
</evidence>
<dbReference type="RefSeq" id="WP_380536995.1">
    <property type="nucleotide sequence ID" value="NZ_JBHFAB010000011.1"/>
</dbReference>
<keyword evidence="4 7" id="KW-0812">Transmembrane</keyword>
<proteinExistence type="inferred from homology"/>
<dbReference type="PANTHER" id="PTHR30086:SF15">
    <property type="entry name" value="LEUCINE EFFLUX PROTEIN"/>
    <property type="match status" value="1"/>
</dbReference>
<gene>
    <name evidence="8" type="primary">leuE</name>
    <name evidence="8" type="ORF">ACEZDE_16330</name>
</gene>
<evidence type="ECO:0000313" key="8">
    <source>
        <dbReference type="EMBL" id="MFC1418195.1"/>
    </source>
</evidence>
<comment type="subcellular location">
    <subcellularLocation>
        <location evidence="1">Cell membrane</location>
        <topology evidence="1">Multi-pass membrane protein</topology>
    </subcellularLocation>
</comment>
<comment type="caution">
    <text evidence="8">The sequence shown here is derived from an EMBL/GenBank/DDBJ whole genome shotgun (WGS) entry which is preliminary data.</text>
</comment>